<accession>A0A941EQE7</accession>
<dbReference type="InterPro" id="IPR001387">
    <property type="entry name" value="Cro/C1-type_HTH"/>
</dbReference>
<dbReference type="GO" id="GO:0003677">
    <property type="term" value="F:DNA binding"/>
    <property type="evidence" value="ECO:0007669"/>
    <property type="project" value="InterPro"/>
</dbReference>
<dbReference type="EMBL" id="JAGSOG010000096">
    <property type="protein sequence ID" value="MBR7835471.1"/>
    <property type="molecule type" value="Genomic_DNA"/>
</dbReference>
<organism evidence="2 3">
    <name type="scientific">Actinospica durhamensis</name>
    <dbReference type="NCBI Taxonomy" id="1508375"/>
    <lineage>
        <taxon>Bacteria</taxon>
        <taxon>Bacillati</taxon>
        <taxon>Actinomycetota</taxon>
        <taxon>Actinomycetes</taxon>
        <taxon>Catenulisporales</taxon>
        <taxon>Actinospicaceae</taxon>
        <taxon>Actinospica</taxon>
    </lineage>
</organism>
<name>A0A941EQE7_9ACTN</name>
<dbReference type="SMART" id="SM00530">
    <property type="entry name" value="HTH_XRE"/>
    <property type="match status" value="1"/>
</dbReference>
<dbReference type="InterPro" id="IPR010982">
    <property type="entry name" value="Lambda_DNA-bd_dom_sf"/>
</dbReference>
<evidence type="ECO:0000313" key="3">
    <source>
        <dbReference type="Proteomes" id="UP000675781"/>
    </source>
</evidence>
<dbReference type="RefSeq" id="WP_212529964.1">
    <property type="nucleotide sequence ID" value="NZ_JAGSOG010000096.1"/>
</dbReference>
<proteinExistence type="predicted"/>
<reference evidence="2" key="1">
    <citation type="submission" date="2021-04" db="EMBL/GenBank/DDBJ databases">
        <title>Genome based classification of Actinospica acidithermotolerans sp. nov., an actinobacterium isolated from an Indonesian hot spring.</title>
        <authorList>
            <person name="Kusuma A.B."/>
            <person name="Putra K.E."/>
            <person name="Nafisah S."/>
            <person name="Loh J."/>
            <person name="Nouioui I."/>
            <person name="Goodfellow M."/>
        </authorList>
    </citation>
    <scope>NUCLEOTIDE SEQUENCE</scope>
    <source>
        <strain evidence="2">CSCA 57</strain>
    </source>
</reference>
<dbReference type="AlphaFoldDB" id="A0A941EQE7"/>
<dbReference type="Gene3D" id="1.10.260.40">
    <property type="entry name" value="lambda repressor-like DNA-binding domains"/>
    <property type="match status" value="1"/>
</dbReference>
<gene>
    <name evidence="2" type="ORF">KDL01_19505</name>
</gene>
<dbReference type="Pfam" id="PF13560">
    <property type="entry name" value="HTH_31"/>
    <property type="match status" value="1"/>
</dbReference>
<dbReference type="SUPFAM" id="SSF47413">
    <property type="entry name" value="lambda repressor-like DNA-binding domains"/>
    <property type="match status" value="1"/>
</dbReference>
<keyword evidence="3" id="KW-1185">Reference proteome</keyword>
<evidence type="ECO:0000313" key="2">
    <source>
        <dbReference type="EMBL" id="MBR7835471.1"/>
    </source>
</evidence>
<evidence type="ECO:0000259" key="1">
    <source>
        <dbReference type="PROSITE" id="PS50943"/>
    </source>
</evidence>
<dbReference type="InterPro" id="IPR043917">
    <property type="entry name" value="DUF5753"/>
</dbReference>
<feature type="domain" description="HTH cro/C1-type" evidence="1">
    <location>
        <begin position="23"/>
        <end position="78"/>
    </location>
</feature>
<protein>
    <submittedName>
        <fullName evidence="2">Helix-turn-helix domain-containing protein</fullName>
    </submittedName>
</protein>
<dbReference type="CDD" id="cd00093">
    <property type="entry name" value="HTH_XRE"/>
    <property type="match status" value="1"/>
</dbReference>
<dbReference type="Pfam" id="PF19054">
    <property type="entry name" value="DUF5753"/>
    <property type="match status" value="1"/>
</dbReference>
<comment type="caution">
    <text evidence="2">The sequence shown here is derived from an EMBL/GenBank/DDBJ whole genome shotgun (WGS) entry which is preliminary data.</text>
</comment>
<sequence length="289" mass="32857">MTAEGTAGRAGPSVRRLILGSQLRRMRERAGISCAEAGYSIRGSASKISRLETGRISFKERDVEDLLTLYGLEDPEERAQLVSLVAQSRQTGWWHRYNDRMPKWFEDYVGLEEAAARIQSWELQFVPGLMQTEEYARAVVTHGHPRAGYDEVERMVELRLRRQRILDGTHPPQLWMVVDESVLHRALGGVRVLKAQIDRLLELTALPHISLQVIPFSRSGYVAEGSFSILRFAEPELPDIAYIEHLTGALYLERSDEIEVYGRAFDRLVVDAETPRASRQALAKMRAEL</sequence>
<dbReference type="PROSITE" id="PS50943">
    <property type="entry name" value="HTH_CROC1"/>
    <property type="match status" value="1"/>
</dbReference>
<dbReference type="Proteomes" id="UP000675781">
    <property type="component" value="Unassembled WGS sequence"/>
</dbReference>